<dbReference type="AlphaFoldDB" id="A0AAU9WQ29"/>
<dbReference type="Proteomes" id="UP001159428">
    <property type="component" value="Unassembled WGS sequence"/>
</dbReference>
<evidence type="ECO:0000256" key="2">
    <source>
        <dbReference type="ARBA" id="ARBA00023065"/>
    </source>
</evidence>
<evidence type="ECO:0000313" key="5">
    <source>
        <dbReference type="EMBL" id="CAH3122212.1"/>
    </source>
</evidence>
<dbReference type="GO" id="GO:0051480">
    <property type="term" value="P:regulation of cytosolic calcium ion concentration"/>
    <property type="evidence" value="ECO:0007669"/>
    <property type="project" value="TreeGrafter"/>
</dbReference>
<dbReference type="GO" id="GO:0015279">
    <property type="term" value="F:store-operated calcium channel activity"/>
    <property type="evidence" value="ECO:0007669"/>
    <property type="project" value="TreeGrafter"/>
</dbReference>
<name>A0AAU9WQ29_9CNID</name>
<sequence length="388" mass="44217">VVLFLNDSIRKVEANTERLPPLLKKIEDMQVNIVPVGIGVCAKLSELNEMATKDGTARHFGEYESHETLGTAILQGIEGKNIYEKYKDYFTTPYFIFFRDLLSYLILLVLHFAICLSPSTVAFSRLEWVILGFFMGRVLVEVDQFIGAKLWRRSRHGSSYQVGSHEGEQEINEAEEDNILPKKLSNYFSDRWNVLDFIILVLYLITFILRIITWRNSTDVSDNRLLAVSECFYGFIAMFLTLRTSGQVIEGVQGMGAIQIALFSVIWNVMAIFWQFLAMILAFSLAMTKIYVAEKAYTLGKDSVEDLTCSDSGLICWWNMATHLGWSLLGLADLDRLNSVDNPSVYLIHVLYSFFFNHGSYSSCKHDDCVTLQYLSAGSGTKRSFYLR</sequence>
<dbReference type="GO" id="GO:0034703">
    <property type="term" value="C:cation channel complex"/>
    <property type="evidence" value="ECO:0007669"/>
    <property type="project" value="TreeGrafter"/>
</dbReference>
<dbReference type="PANTHER" id="PTHR10117">
    <property type="entry name" value="TRANSIENT RECEPTOR POTENTIAL CHANNEL"/>
    <property type="match status" value="1"/>
</dbReference>
<proteinExistence type="predicted"/>
<keyword evidence="1" id="KW-0813">Transport</keyword>
<keyword evidence="4" id="KW-0812">Transmembrane</keyword>
<accession>A0AAU9WQ29</accession>
<dbReference type="InterPro" id="IPR002153">
    <property type="entry name" value="TRPC_channel"/>
</dbReference>
<keyword evidence="4" id="KW-0472">Membrane</keyword>
<keyword evidence="4" id="KW-1133">Transmembrane helix</keyword>
<feature type="non-terminal residue" evidence="5">
    <location>
        <position position="1"/>
    </location>
</feature>
<evidence type="ECO:0000256" key="3">
    <source>
        <dbReference type="ARBA" id="ARBA00023303"/>
    </source>
</evidence>
<keyword evidence="2" id="KW-0406">Ion transport</keyword>
<reference evidence="5 6" key="1">
    <citation type="submission" date="2022-05" db="EMBL/GenBank/DDBJ databases">
        <authorList>
            <consortium name="Genoscope - CEA"/>
            <person name="William W."/>
        </authorList>
    </citation>
    <scope>NUCLEOTIDE SEQUENCE [LARGE SCALE GENOMIC DNA]</scope>
</reference>
<comment type="caution">
    <text evidence="5">The sequence shown here is derived from an EMBL/GenBank/DDBJ whole genome shotgun (WGS) entry which is preliminary data.</text>
</comment>
<feature type="transmembrane region" description="Helical" evidence="4">
    <location>
        <begin position="192"/>
        <end position="212"/>
    </location>
</feature>
<keyword evidence="3" id="KW-0407">Ion channel</keyword>
<gene>
    <name evidence="5" type="ORF">PMEA_00009605</name>
</gene>
<organism evidence="5 6">
    <name type="scientific">Pocillopora meandrina</name>
    <dbReference type="NCBI Taxonomy" id="46732"/>
    <lineage>
        <taxon>Eukaryota</taxon>
        <taxon>Metazoa</taxon>
        <taxon>Cnidaria</taxon>
        <taxon>Anthozoa</taxon>
        <taxon>Hexacorallia</taxon>
        <taxon>Scleractinia</taxon>
        <taxon>Astrocoeniina</taxon>
        <taxon>Pocilloporidae</taxon>
        <taxon>Pocillopora</taxon>
    </lineage>
</organism>
<protein>
    <submittedName>
        <fullName evidence="5">Uncharacterized protein</fullName>
    </submittedName>
</protein>
<evidence type="ECO:0000313" key="6">
    <source>
        <dbReference type="Proteomes" id="UP001159428"/>
    </source>
</evidence>
<dbReference type="GO" id="GO:0070679">
    <property type="term" value="F:inositol 1,4,5 trisphosphate binding"/>
    <property type="evidence" value="ECO:0007669"/>
    <property type="project" value="TreeGrafter"/>
</dbReference>
<feature type="transmembrane region" description="Helical" evidence="4">
    <location>
        <begin position="224"/>
        <end position="242"/>
    </location>
</feature>
<evidence type="ECO:0000256" key="1">
    <source>
        <dbReference type="ARBA" id="ARBA00022448"/>
    </source>
</evidence>
<evidence type="ECO:0000256" key="4">
    <source>
        <dbReference type="SAM" id="Phobius"/>
    </source>
</evidence>
<feature type="transmembrane region" description="Helical" evidence="4">
    <location>
        <begin position="101"/>
        <end position="122"/>
    </location>
</feature>
<dbReference type="EMBL" id="CALNXJ010000019">
    <property type="protein sequence ID" value="CAH3122212.1"/>
    <property type="molecule type" value="Genomic_DNA"/>
</dbReference>
<dbReference type="PANTHER" id="PTHR10117:SF54">
    <property type="entry name" value="TRANSIENT RECEPTOR POTENTIAL-GAMMA PROTEIN"/>
    <property type="match status" value="1"/>
</dbReference>
<dbReference type="GO" id="GO:0005886">
    <property type="term" value="C:plasma membrane"/>
    <property type="evidence" value="ECO:0007669"/>
    <property type="project" value="TreeGrafter"/>
</dbReference>
<keyword evidence="6" id="KW-1185">Reference proteome</keyword>
<feature type="transmembrane region" description="Helical" evidence="4">
    <location>
        <begin position="273"/>
        <end position="292"/>
    </location>
</feature>